<evidence type="ECO:0000256" key="2">
    <source>
        <dbReference type="SAM" id="Phobius"/>
    </source>
</evidence>
<evidence type="ECO:0000256" key="1">
    <source>
        <dbReference type="SAM" id="MobiDB-lite"/>
    </source>
</evidence>
<feature type="transmembrane region" description="Helical" evidence="2">
    <location>
        <begin position="28"/>
        <end position="47"/>
    </location>
</feature>
<gene>
    <name evidence="3" type="ORF">I573_01773</name>
</gene>
<accession>S0KSB5</accession>
<comment type="caution">
    <text evidence="3">The sequence shown here is derived from an EMBL/GenBank/DDBJ whole genome shotgun (WGS) entry which is preliminary data.</text>
</comment>
<keyword evidence="2" id="KW-0812">Transmembrane</keyword>
<keyword evidence="4" id="KW-1185">Reference proteome</keyword>
<dbReference type="RefSeq" id="WP_016185358.1">
    <property type="nucleotide sequence ID" value="NZ_ASWO01000005.1"/>
</dbReference>
<dbReference type="Proteomes" id="UP000015961">
    <property type="component" value="Unassembled WGS sequence"/>
</dbReference>
<name>S0KSB5_9ENTE</name>
<organism evidence="3 4">
    <name type="scientific">Enterococcus sulfureus ATCC 49903</name>
    <dbReference type="NCBI Taxonomy" id="1140003"/>
    <lineage>
        <taxon>Bacteria</taxon>
        <taxon>Bacillati</taxon>
        <taxon>Bacillota</taxon>
        <taxon>Bacilli</taxon>
        <taxon>Lactobacillales</taxon>
        <taxon>Enterococcaceae</taxon>
        <taxon>Enterococcus</taxon>
    </lineage>
</organism>
<evidence type="ECO:0000313" key="3">
    <source>
        <dbReference type="EMBL" id="EOT84047.1"/>
    </source>
</evidence>
<dbReference type="PATRIC" id="fig|1140003.3.peg.862"/>
<dbReference type="EMBL" id="ASWO01000005">
    <property type="protein sequence ID" value="EOT84047.1"/>
    <property type="molecule type" value="Genomic_DNA"/>
</dbReference>
<evidence type="ECO:0000313" key="4">
    <source>
        <dbReference type="Proteomes" id="UP000015961"/>
    </source>
</evidence>
<proteinExistence type="predicted"/>
<sequence length="211" mass="23448">MTISGIILIIIGIIGFFILQKNGTGIKIITGILTLIGVVLLVIGLTTTSSEKTTTSSEKTNTSSTAELKNSKEDQVKNEDKLKETVRLDDIELTDEQEDAKKEDKTSYDDKTNYEELTQTPKKYEGQKITLTGEVIQTIEDDEKVQYRLAVDGDYDKMILLEIKKSEVSTPVAEEDNVTVYGTFLGMVSYDSTLGEKISIPAMHVHMLTKN</sequence>
<dbReference type="eggNOG" id="ENOG5030KHZ">
    <property type="taxonomic scope" value="Bacteria"/>
</dbReference>
<feature type="transmembrane region" description="Helical" evidence="2">
    <location>
        <begin position="6"/>
        <end position="21"/>
    </location>
</feature>
<feature type="compositionally biased region" description="Low complexity" evidence="1">
    <location>
        <begin position="51"/>
        <end position="65"/>
    </location>
</feature>
<feature type="compositionally biased region" description="Basic and acidic residues" evidence="1">
    <location>
        <begin position="69"/>
        <end position="79"/>
    </location>
</feature>
<dbReference type="AlphaFoldDB" id="S0KSB5"/>
<keyword evidence="2" id="KW-0472">Membrane</keyword>
<keyword evidence="2" id="KW-1133">Transmembrane helix</keyword>
<evidence type="ECO:0008006" key="5">
    <source>
        <dbReference type="Google" id="ProtNLM"/>
    </source>
</evidence>
<protein>
    <recommendedName>
        <fullName evidence="5">TcdA-E operon negative regulator</fullName>
    </recommendedName>
</protein>
<feature type="region of interest" description="Disordered" evidence="1">
    <location>
        <begin position="51"/>
        <end position="79"/>
    </location>
</feature>
<reference evidence="3 4" key="1">
    <citation type="submission" date="2013-03" db="EMBL/GenBank/DDBJ databases">
        <title>The Genome Sequence of Enterococcus sulfureus ATCC_49903 (PacBio/Illumina hybrid assembly).</title>
        <authorList>
            <consortium name="The Broad Institute Genomics Platform"/>
            <consortium name="The Broad Institute Genome Sequencing Center for Infectious Disease"/>
            <person name="Earl A."/>
            <person name="Russ C."/>
            <person name="Gilmore M."/>
            <person name="Surin D."/>
            <person name="Walker B."/>
            <person name="Young S."/>
            <person name="Zeng Q."/>
            <person name="Gargeya S."/>
            <person name="Fitzgerald M."/>
            <person name="Haas B."/>
            <person name="Abouelleil A."/>
            <person name="Allen A.W."/>
            <person name="Alvarado L."/>
            <person name="Arachchi H.M."/>
            <person name="Berlin A.M."/>
            <person name="Chapman S.B."/>
            <person name="Gainer-Dewar J."/>
            <person name="Goldberg J."/>
            <person name="Griggs A."/>
            <person name="Gujja S."/>
            <person name="Hansen M."/>
            <person name="Howarth C."/>
            <person name="Imamovic A."/>
            <person name="Ireland A."/>
            <person name="Larimer J."/>
            <person name="McCowan C."/>
            <person name="Murphy C."/>
            <person name="Pearson M."/>
            <person name="Poon T.W."/>
            <person name="Priest M."/>
            <person name="Roberts A."/>
            <person name="Saif S."/>
            <person name="Shea T."/>
            <person name="Sisk P."/>
            <person name="Sykes S."/>
            <person name="Wortman J."/>
            <person name="Nusbaum C."/>
            <person name="Birren B."/>
        </authorList>
    </citation>
    <scope>NUCLEOTIDE SEQUENCE [LARGE SCALE GENOMIC DNA]</scope>
    <source>
        <strain evidence="3 4">ATCC 49903</strain>
    </source>
</reference>
<dbReference type="OrthoDB" id="1656098at2"/>